<feature type="domain" description="Peptidase A1" evidence="7">
    <location>
        <begin position="71"/>
        <end position="190"/>
    </location>
</feature>
<dbReference type="InterPro" id="IPR033121">
    <property type="entry name" value="PEPTIDASE_A1"/>
</dbReference>
<dbReference type="PROSITE" id="PS51767">
    <property type="entry name" value="PEPTIDASE_A1"/>
    <property type="match status" value="1"/>
</dbReference>
<dbReference type="GO" id="GO:0006508">
    <property type="term" value="P:proteolysis"/>
    <property type="evidence" value="ECO:0007669"/>
    <property type="project" value="UniProtKB-KW"/>
</dbReference>
<dbReference type="GeneID" id="9041270"/>
<gene>
    <name evidence="8" type="ORF">Pmar_PMAR000447</name>
</gene>
<keyword evidence="4" id="KW-0378">Hydrolase</keyword>
<dbReference type="RefSeq" id="XP_002776590.1">
    <property type="nucleotide sequence ID" value="XM_002776544.1"/>
</dbReference>
<feature type="disulfide bond" evidence="5">
    <location>
        <begin position="102"/>
        <end position="107"/>
    </location>
</feature>
<organism evidence="9">
    <name type="scientific">Perkinsus marinus (strain ATCC 50983 / TXsc)</name>
    <dbReference type="NCBI Taxonomy" id="423536"/>
    <lineage>
        <taxon>Eukaryota</taxon>
        <taxon>Sar</taxon>
        <taxon>Alveolata</taxon>
        <taxon>Perkinsozoa</taxon>
        <taxon>Perkinsea</taxon>
        <taxon>Perkinsida</taxon>
        <taxon>Perkinsidae</taxon>
        <taxon>Perkinsus</taxon>
    </lineage>
</organism>
<keyword evidence="6" id="KW-0472">Membrane</keyword>
<evidence type="ECO:0000256" key="6">
    <source>
        <dbReference type="SAM" id="Phobius"/>
    </source>
</evidence>
<keyword evidence="6" id="KW-0812">Transmembrane</keyword>
<dbReference type="InterPro" id="IPR001461">
    <property type="entry name" value="Aspartic_peptidase_A1"/>
</dbReference>
<accession>C5L4G9</accession>
<evidence type="ECO:0000256" key="5">
    <source>
        <dbReference type="PIRSR" id="PIRSR601461-2"/>
    </source>
</evidence>
<dbReference type="EMBL" id="GG679081">
    <property type="protein sequence ID" value="EER08406.1"/>
    <property type="molecule type" value="Genomic_DNA"/>
</dbReference>
<proteinExistence type="inferred from homology"/>
<keyword evidence="9" id="KW-1185">Reference proteome</keyword>
<sequence>MPYSPRASELDVWTLSQELVQGLTIAALIFALIIVLLVCSDRLSDALQVDSRPAADQSEPLELTNFFNAEFYGNIKIGTPGQTFKVVYDTGSSTLWVPGRRCRSAACRRHKRFVESLSTTAHLVHSMRSSDDSKLFPIRYGTGNVKLQRETDKIEIDNVTMREVTFGVSVGESRFPFAMSPADDWASPYP</sequence>
<keyword evidence="3" id="KW-0064">Aspartyl protease</keyword>
<feature type="transmembrane region" description="Helical" evidence="6">
    <location>
        <begin position="20"/>
        <end position="39"/>
    </location>
</feature>
<evidence type="ECO:0000256" key="4">
    <source>
        <dbReference type="ARBA" id="ARBA00022801"/>
    </source>
</evidence>
<dbReference type="PANTHER" id="PTHR47966:SF51">
    <property type="entry name" value="BETA-SITE APP-CLEAVING ENZYME, ISOFORM A-RELATED"/>
    <property type="match status" value="1"/>
</dbReference>
<evidence type="ECO:0000256" key="1">
    <source>
        <dbReference type="ARBA" id="ARBA00007447"/>
    </source>
</evidence>
<reference evidence="8 9" key="1">
    <citation type="submission" date="2008-07" db="EMBL/GenBank/DDBJ databases">
        <authorList>
            <person name="El-Sayed N."/>
            <person name="Caler E."/>
            <person name="Inman J."/>
            <person name="Amedeo P."/>
            <person name="Hass B."/>
            <person name="Wortman J."/>
        </authorList>
    </citation>
    <scope>NUCLEOTIDE SEQUENCE [LARGE SCALE GENOMIC DNA]</scope>
    <source>
        <strain evidence="9">ATCC 50983 / TXsc</strain>
    </source>
</reference>
<dbReference type="InParanoid" id="C5L4G9"/>
<evidence type="ECO:0000259" key="7">
    <source>
        <dbReference type="PROSITE" id="PS51767"/>
    </source>
</evidence>
<keyword evidence="6" id="KW-1133">Transmembrane helix</keyword>
<dbReference type="Pfam" id="PF00026">
    <property type="entry name" value="Asp"/>
    <property type="match status" value="1"/>
</dbReference>
<name>C5L4G9_PERM5</name>
<dbReference type="OrthoDB" id="771136at2759"/>
<dbReference type="SUPFAM" id="SSF50630">
    <property type="entry name" value="Acid proteases"/>
    <property type="match status" value="1"/>
</dbReference>
<dbReference type="Proteomes" id="UP000007800">
    <property type="component" value="Unassembled WGS sequence"/>
</dbReference>
<dbReference type="GO" id="GO:0004190">
    <property type="term" value="F:aspartic-type endopeptidase activity"/>
    <property type="evidence" value="ECO:0007669"/>
    <property type="project" value="UniProtKB-KW"/>
</dbReference>
<evidence type="ECO:0000313" key="8">
    <source>
        <dbReference type="EMBL" id="EER08406.1"/>
    </source>
</evidence>
<keyword evidence="2" id="KW-0645">Protease</keyword>
<evidence type="ECO:0000256" key="2">
    <source>
        <dbReference type="ARBA" id="ARBA00022670"/>
    </source>
</evidence>
<dbReference type="InterPro" id="IPR021109">
    <property type="entry name" value="Peptidase_aspartic_dom_sf"/>
</dbReference>
<evidence type="ECO:0000256" key="3">
    <source>
        <dbReference type="ARBA" id="ARBA00022750"/>
    </source>
</evidence>
<dbReference type="AlphaFoldDB" id="C5L4G9"/>
<keyword evidence="5" id="KW-1015">Disulfide bond</keyword>
<evidence type="ECO:0000313" key="9">
    <source>
        <dbReference type="Proteomes" id="UP000007800"/>
    </source>
</evidence>
<dbReference type="Gene3D" id="2.40.70.10">
    <property type="entry name" value="Acid Proteases"/>
    <property type="match status" value="1"/>
</dbReference>
<dbReference type="PANTHER" id="PTHR47966">
    <property type="entry name" value="BETA-SITE APP-CLEAVING ENZYME, ISOFORM A-RELATED"/>
    <property type="match status" value="1"/>
</dbReference>
<comment type="similarity">
    <text evidence="1">Belongs to the peptidase A1 family.</text>
</comment>
<protein>
    <submittedName>
        <fullName evidence="8">Cathepsin e, putative</fullName>
    </submittedName>
</protein>